<dbReference type="RefSeq" id="WP_191809556.1">
    <property type="nucleotide sequence ID" value="NZ_JACSPV010000002.1"/>
</dbReference>
<evidence type="ECO:0008006" key="3">
    <source>
        <dbReference type="Google" id="ProtNLM"/>
    </source>
</evidence>
<evidence type="ECO:0000313" key="1">
    <source>
        <dbReference type="EMBL" id="MBD8003815.1"/>
    </source>
</evidence>
<sequence length="120" mass="14472">MTKIPENERNIIEQAIYLPMLLTVLQRDLSAVEKSLIKLKKPYQHWIENTIRNVQKELAEVKRYLHKNNIRVERMKSDEAFTMYLFLYKGYEEHCNYFNPRLRNKVEELMCLYLSTSSPS</sequence>
<keyword evidence="2" id="KW-1185">Reference proteome</keyword>
<evidence type="ECO:0000313" key="2">
    <source>
        <dbReference type="Proteomes" id="UP000648182"/>
    </source>
</evidence>
<proteinExistence type="predicted"/>
<protein>
    <recommendedName>
        <fullName evidence="3">YhjD</fullName>
    </recommendedName>
</protein>
<accession>A0ABR8VGG4</accession>
<organism evidence="1 2">
    <name type="scientific">Bacillus norwichensis</name>
    <dbReference type="NCBI Taxonomy" id="2762217"/>
    <lineage>
        <taxon>Bacteria</taxon>
        <taxon>Bacillati</taxon>
        <taxon>Bacillota</taxon>
        <taxon>Bacilli</taxon>
        <taxon>Bacillales</taxon>
        <taxon>Bacillaceae</taxon>
        <taxon>Bacillus</taxon>
    </lineage>
</organism>
<dbReference type="EMBL" id="JACSPV010000002">
    <property type="protein sequence ID" value="MBD8003815.1"/>
    <property type="molecule type" value="Genomic_DNA"/>
</dbReference>
<dbReference type="InterPro" id="IPR058600">
    <property type="entry name" value="YhjD-like"/>
</dbReference>
<gene>
    <name evidence="1" type="ORF">H9631_01870</name>
</gene>
<dbReference type="Pfam" id="PF26325">
    <property type="entry name" value="YhjD"/>
    <property type="match status" value="1"/>
</dbReference>
<name>A0ABR8VGG4_9BACI</name>
<dbReference type="Proteomes" id="UP000648182">
    <property type="component" value="Unassembled WGS sequence"/>
</dbReference>
<comment type="caution">
    <text evidence="1">The sequence shown here is derived from an EMBL/GenBank/DDBJ whole genome shotgun (WGS) entry which is preliminary data.</text>
</comment>
<reference evidence="1 2" key="1">
    <citation type="submission" date="2020-08" db="EMBL/GenBank/DDBJ databases">
        <title>A Genomic Blueprint of the Chicken Gut Microbiome.</title>
        <authorList>
            <person name="Gilroy R."/>
            <person name="Ravi A."/>
            <person name="Getino M."/>
            <person name="Pursley I."/>
            <person name="Horton D.L."/>
            <person name="Alikhan N.-F."/>
            <person name="Baker D."/>
            <person name="Gharbi K."/>
            <person name="Hall N."/>
            <person name="Watson M."/>
            <person name="Adriaenssens E.M."/>
            <person name="Foster-Nyarko E."/>
            <person name="Jarju S."/>
            <person name="Secka A."/>
            <person name="Antonio M."/>
            <person name="Oren A."/>
            <person name="Chaudhuri R."/>
            <person name="La Ragione R.M."/>
            <person name="Hildebrand F."/>
            <person name="Pallen M.J."/>
        </authorList>
    </citation>
    <scope>NUCLEOTIDE SEQUENCE [LARGE SCALE GENOMIC DNA]</scope>
    <source>
        <strain evidence="1 2">Sa1BUA2</strain>
    </source>
</reference>